<reference evidence="3" key="1">
    <citation type="submission" date="2021-01" db="EMBL/GenBank/DDBJ databases">
        <title>Whole genome shotgun sequence of Sphaerisporangium rufum NBRC 109079.</title>
        <authorList>
            <person name="Komaki H."/>
            <person name="Tamura T."/>
        </authorList>
    </citation>
    <scope>NUCLEOTIDE SEQUENCE</scope>
    <source>
        <strain evidence="3">NBRC 109079</strain>
    </source>
</reference>
<name>A0A919UZC4_9ACTN</name>
<dbReference type="AlphaFoldDB" id="A0A919UZC4"/>
<accession>A0A919UZC4</accession>
<dbReference type="Proteomes" id="UP000655287">
    <property type="component" value="Unassembled WGS sequence"/>
</dbReference>
<comment type="caution">
    <text evidence="3">The sequence shown here is derived from an EMBL/GenBank/DDBJ whole genome shotgun (WGS) entry which is preliminary data.</text>
</comment>
<feature type="chain" id="PRO_5037229521" evidence="2">
    <location>
        <begin position="22"/>
        <end position="76"/>
    </location>
</feature>
<keyword evidence="4" id="KW-1185">Reference proteome</keyword>
<keyword evidence="2" id="KW-0732">Signal</keyword>
<evidence type="ECO:0000313" key="4">
    <source>
        <dbReference type="Proteomes" id="UP000655287"/>
    </source>
</evidence>
<feature type="signal peptide" evidence="2">
    <location>
        <begin position="1"/>
        <end position="21"/>
    </location>
</feature>
<evidence type="ECO:0000313" key="3">
    <source>
        <dbReference type="EMBL" id="GII75418.1"/>
    </source>
</evidence>
<evidence type="ECO:0000256" key="2">
    <source>
        <dbReference type="SAM" id="SignalP"/>
    </source>
</evidence>
<gene>
    <name evidence="3" type="ORF">Sru01_04000</name>
</gene>
<protein>
    <submittedName>
        <fullName evidence="3">Uncharacterized protein</fullName>
    </submittedName>
</protein>
<dbReference type="EMBL" id="BOOU01000004">
    <property type="protein sequence ID" value="GII75418.1"/>
    <property type="molecule type" value="Genomic_DNA"/>
</dbReference>
<proteinExistence type="predicted"/>
<organism evidence="3 4">
    <name type="scientific">Sphaerisporangium rufum</name>
    <dbReference type="NCBI Taxonomy" id="1381558"/>
    <lineage>
        <taxon>Bacteria</taxon>
        <taxon>Bacillati</taxon>
        <taxon>Actinomycetota</taxon>
        <taxon>Actinomycetes</taxon>
        <taxon>Streptosporangiales</taxon>
        <taxon>Streptosporangiaceae</taxon>
        <taxon>Sphaerisporangium</taxon>
    </lineage>
</organism>
<sequence length="76" mass="8078">MTWFVIAFIVTVALLAPLAGADTRDGRDWTPGERLRSLPRPARSPAGRRVRTTGSPARPFAALAPAVAARRVRAGG</sequence>
<feature type="compositionally biased region" description="Basic and acidic residues" evidence="1">
    <location>
        <begin position="22"/>
        <end position="36"/>
    </location>
</feature>
<feature type="region of interest" description="Disordered" evidence="1">
    <location>
        <begin position="22"/>
        <end position="57"/>
    </location>
</feature>
<evidence type="ECO:0000256" key="1">
    <source>
        <dbReference type="SAM" id="MobiDB-lite"/>
    </source>
</evidence>